<evidence type="ECO:0000313" key="3">
    <source>
        <dbReference type="EMBL" id="WOL13869.1"/>
    </source>
</evidence>
<keyword evidence="4" id="KW-1185">Reference proteome</keyword>
<dbReference type="Proteomes" id="UP001327560">
    <property type="component" value="Chromosome 7"/>
</dbReference>
<name>A0AAQ3KS71_9LILI</name>
<keyword evidence="2" id="KW-0732">Signal</keyword>
<dbReference type="AlphaFoldDB" id="A0AAQ3KS71"/>
<dbReference type="EMBL" id="CP136896">
    <property type="protein sequence ID" value="WOL13869.1"/>
    <property type="molecule type" value="Genomic_DNA"/>
</dbReference>
<gene>
    <name evidence="3" type="ORF">Cni_G22649</name>
</gene>
<evidence type="ECO:0000313" key="4">
    <source>
        <dbReference type="Proteomes" id="UP001327560"/>
    </source>
</evidence>
<proteinExistence type="predicted"/>
<protein>
    <recommendedName>
        <fullName evidence="5">Secreted protein</fullName>
    </recommendedName>
</protein>
<feature type="region of interest" description="Disordered" evidence="1">
    <location>
        <begin position="27"/>
        <end position="88"/>
    </location>
</feature>
<evidence type="ECO:0000256" key="2">
    <source>
        <dbReference type="SAM" id="SignalP"/>
    </source>
</evidence>
<evidence type="ECO:0000256" key="1">
    <source>
        <dbReference type="SAM" id="MobiDB-lite"/>
    </source>
</evidence>
<feature type="chain" id="PRO_5042949160" description="Secreted protein" evidence="2">
    <location>
        <begin position="23"/>
        <end position="137"/>
    </location>
</feature>
<reference evidence="3 4" key="1">
    <citation type="submission" date="2023-10" db="EMBL/GenBank/DDBJ databases">
        <title>Chromosome-scale genome assembly provides insights into flower coloration mechanisms of Canna indica.</title>
        <authorList>
            <person name="Li C."/>
        </authorList>
    </citation>
    <scope>NUCLEOTIDE SEQUENCE [LARGE SCALE GENOMIC DNA]</scope>
    <source>
        <tissue evidence="3">Flower</tissue>
    </source>
</reference>
<sequence length="137" mass="14080">MAGLRAWLVVPLLRGHRGAVLSDVADGAGGEGLDGADKPLLQGLPPPAGKDLQVLRLRRDPPEAGHPAGAGHHRAVEGVDNADTEPGHTEVLGEAVDDVDEVPVAAGVVLDDLDDAHEADKCSAVDITRRRSGSPST</sequence>
<organism evidence="3 4">
    <name type="scientific">Canna indica</name>
    <name type="common">Indian-shot</name>
    <dbReference type="NCBI Taxonomy" id="4628"/>
    <lineage>
        <taxon>Eukaryota</taxon>
        <taxon>Viridiplantae</taxon>
        <taxon>Streptophyta</taxon>
        <taxon>Embryophyta</taxon>
        <taxon>Tracheophyta</taxon>
        <taxon>Spermatophyta</taxon>
        <taxon>Magnoliopsida</taxon>
        <taxon>Liliopsida</taxon>
        <taxon>Zingiberales</taxon>
        <taxon>Cannaceae</taxon>
        <taxon>Canna</taxon>
    </lineage>
</organism>
<accession>A0AAQ3KS71</accession>
<evidence type="ECO:0008006" key="5">
    <source>
        <dbReference type="Google" id="ProtNLM"/>
    </source>
</evidence>
<feature type="signal peptide" evidence="2">
    <location>
        <begin position="1"/>
        <end position="22"/>
    </location>
</feature>